<dbReference type="InterPro" id="IPR032816">
    <property type="entry name" value="VTT_dom"/>
</dbReference>
<evidence type="ECO:0000256" key="1">
    <source>
        <dbReference type="ARBA" id="ARBA00004651"/>
    </source>
</evidence>
<comment type="similarity">
    <text evidence="2 7">Belongs to the DedA family.</text>
</comment>
<accession>A0A554J9N2</accession>
<dbReference type="InterPro" id="IPR032818">
    <property type="entry name" value="DedA-like"/>
</dbReference>
<feature type="transmembrane region" description="Helical" evidence="7">
    <location>
        <begin position="7"/>
        <end position="29"/>
    </location>
</feature>
<evidence type="ECO:0000256" key="6">
    <source>
        <dbReference type="ARBA" id="ARBA00023136"/>
    </source>
</evidence>
<comment type="caution">
    <text evidence="9">The sequence shown here is derived from an EMBL/GenBank/DDBJ whole genome shotgun (WGS) entry which is preliminary data.</text>
</comment>
<feature type="transmembrane region" description="Helical" evidence="7">
    <location>
        <begin position="169"/>
        <end position="187"/>
    </location>
</feature>
<keyword evidence="4 7" id="KW-0812">Transmembrane</keyword>
<evidence type="ECO:0000256" key="5">
    <source>
        <dbReference type="ARBA" id="ARBA00022989"/>
    </source>
</evidence>
<keyword evidence="3 7" id="KW-1003">Cell membrane</keyword>
<dbReference type="PANTHER" id="PTHR30353:SF0">
    <property type="entry name" value="TRANSMEMBRANE PROTEIN"/>
    <property type="match status" value="1"/>
</dbReference>
<reference evidence="9 10" key="1">
    <citation type="submission" date="2017-08" db="EMBL/GenBank/DDBJ databases">
        <title>Mechanisms for carbon and nitrogen cycling indicate functional differentiation within the Candidate Phyla Radiation.</title>
        <authorList>
            <person name="Danczak R.E."/>
            <person name="Johnston M.D."/>
            <person name="Kenah C."/>
            <person name="Slattery M."/>
            <person name="Wrighton K.C."/>
            <person name="Wilkins M.J."/>
        </authorList>
    </citation>
    <scope>NUCLEOTIDE SEQUENCE [LARGE SCALE GENOMIC DNA]</scope>
    <source>
        <strain evidence="9">Gr01-1014_85</strain>
    </source>
</reference>
<dbReference type="Proteomes" id="UP000316253">
    <property type="component" value="Unassembled WGS sequence"/>
</dbReference>
<proteinExistence type="inferred from homology"/>
<evidence type="ECO:0000256" key="7">
    <source>
        <dbReference type="RuleBase" id="RU367016"/>
    </source>
</evidence>
<evidence type="ECO:0000256" key="2">
    <source>
        <dbReference type="ARBA" id="ARBA00010792"/>
    </source>
</evidence>
<feature type="transmembrane region" description="Helical" evidence="7">
    <location>
        <begin position="49"/>
        <end position="70"/>
    </location>
</feature>
<evidence type="ECO:0000259" key="8">
    <source>
        <dbReference type="Pfam" id="PF09335"/>
    </source>
</evidence>
<evidence type="ECO:0000313" key="10">
    <source>
        <dbReference type="Proteomes" id="UP000316253"/>
    </source>
</evidence>
<organism evidence="9 10">
    <name type="scientific">Candidatus Berkelbacteria bacterium Gr01-1014_85</name>
    <dbReference type="NCBI Taxonomy" id="2017150"/>
    <lineage>
        <taxon>Bacteria</taxon>
        <taxon>Candidatus Berkelbacteria</taxon>
    </lineage>
</organism>
<dbReference type="GO" id="GO:0005886">
    <property type="term" value="C:plasma membrane"/>
    <property type="evidence" value="ECO:0007669"/>
    <property type="project" value="UniProtKB-SubCell"/>
</dbReference>
<sequence>MTELIIQYGYLGLFLTIFAESGIALGFFLPGDSLLLAAGVAASRGLLELPSLILVCFIGAVAGDQFGYWFGHRLGKKFLNQGDGLLFRAEHVEKTRAFYQKYGNITVAIARFIPIVRTFAPIVAGAVNMNRQQFITYNLIGGALWSVSLSLVGYWLGDLFPGLGHYLDIFIILVVVSSLGSGFWHVYRDRQHQRRQSGSNAPQTK</sequence>
<name>A0A554J9N2_9BACT</name>
<protein>
    <recommendedName>
        <fullName evidence="8">VTT domain-containing protein</fullName>
    </recommendedName>
</protein>
<gene>
    <name evidence="9" type="ORF">CEO22_623</name>
</gene>
<comment type="subcellular location">
    <subcellularLocation>
        <location evidence="1 7">Cell membrane</location>
        <topology evidence="1 7">Multi-pass membrane protein</topology>
    </subcellularLocation>
</comment>
<dbReference type="AlphaFoldDB" id="A0A554J9N2"/>
<dbReference type="EMBL" id="VMFD01000069">
    <property type="protein sequence ID" value="TSC65042.1"/>
    <property type="molecule type" value="Genomic_DNA"/>
</dbReference>
<feature type="transmembrane region" description="Helical" evidence="7">
    <location>
        <begin position="137"/>
        <end position="157"/>
    </location>
</feature>
<keyword evidence="5 7" id="KW-1133">Transmembrane helix</keyword>
<dbReference type="PANTHER" id="PTHR30353">
    <property type="entry name" value="INNER MEMBRANE PROTEIN DEDA-RELATED"/>
    <property type="match status" value="1"/>
</dbReference>
<dbReference type="Pfam" id="PF09335">
    <property type="entry name" value="VTT_dom"/>
    <property type="match status" value="1"/>
</dbReference>
<keyword evidence="6 7" id="KW-0472">Membrane</keyword>
<evidence type="ECO:0000256" key="4">
    <source>
        <dbReference type="ARBA" id="ARBA00022692"/>
    </source>
</evidence>
<evidence type="ECO:0000256" key="3">
    <source>
        <dbReference type="ARBA" id="ARBA00022475"/>
    </source>
</evidence>
<evidence type="ECO:0000313" key="9">
    <source>
        <dbReference type="EMBL" id="TSC65042.1"/>
    </source>
</evidence>
<feature type="domain" description="VTT" evidence="8">
    <location>
        <begin position="29"/>
        <end position="154"/>
    </location>
</feature>